<reference evidence="1 2" key="1">
    <citation type="submission" date="2018-06" db="EMBL/GenBank/DDBJ databases">
        <title>Paenibacillus imtechensis sp. nov.</title>
        <authorList>
            <person name="Pinnaka A.K."/>
            <person name="Singh H."/>
            <person name="Kaur M."/>
        </authorList>
    </citation>
    <scope>NUCLEOTIDE SEQUENCE [LARGE SCALE GENOMIC DNA]</scope>
    <source>
        <strain evidence="1 2">SMB1</strain>
    </source>
</reference>
<organism evidence="1 2">
    <name type="scientific">Paenibacillus sambharensis</name>
    <dbReference type="NCBI Taxonomy" id="1803190"/>
    <lineage>
        <taxon>Bacteria</taxon>
        <taxon>Bacillati</taxon>
        <taxon>Bacillota</taxon>
        <taxon>Bacilli</taxon>
        <taxon>Bacillales</taxon>
        <taxon>Paenibacillaceae</taxon>
        <taxon>Paenibacillus</taxon>
    </lineage>
</organism>
<name>A0A2W1LAD1_9BACL</name>
<accession>A0A2W1LAD1</accession>
<protein>
    <submittedName>
        <fullName evidence="1">Uncharacterized protein</fullName>
    </submittedName>
</protein>
<gene>
    <name evidence="1" type="ORF">DNH61_03795</name>
</gene>
<dbReference type="EMBL" id="QKRB01000030">
    <property type="protein sequence ID" value="PZD97208.1"/>
    <property type="molecule type" value="Genomic_DNA"/>
</dbReference>
<dbReference type="AlphaFoldDB" id="A0A2W1LAD1"/>
<proteinExistence type="predicted"/>
<evidence type="ECO:0000313" key="2">
    <source>
        <dbReference type="Proteomes" id="UP000249522"/>
    </source>
</evidence>
<keyword evidence="2" id="KW-1185">Reference proteome</keyword>
<dbReference type="Proteomes" id="UP000249522">
    <property type="component" value="Unassembled WGS sequence"/>
</dbReference>
<comment type="caution">
    <text evidence="1">The sequence shown here is derived from an EMBL/GenBank/DDBJ whole genome shotgun (WGS) entry which is preliminary data.</text>
</comment>
<sequence length="67" mass="7709">MKKMFLILGLMACVYVFFNFGTVVLGISHLYQSIIFSESKVEKEVLDYLKISTIENLSFTLLTIRLV</sequence>
<evidence type="ECO:0000313" key="1">
    <source>
        <dbReference type="EMBL" id="PZD97208.1"/>
    </source>
</evidence>